<feature type="compositionally biased region" description="Low complexity" evidence="1">
    <location>
        <begin position="218"/>
        <end position="239"/>
    </location>
</feature>
<dbReference type="OrthoDB" id="4204700at2759"/>
<reference evidence="4 5" key="1">
    <citation type="journal article" date="2020" name="bioRxiv">
        <title>Whole genome comparisons of ergot fungi reveals the divergence and evolution of species within the genus Claviceps are the result of varying mechanisms driving genome evolution and host range expansion.</title>
        <authorList>
            <person name="Wyka S.A."/>
            <person name="Mondo S.J."/>
            <person name="Liu M."/>
            <person name="Dettman J."/>
            <person name="Nalam V."/>
            <person name="Broders K.D."/>
        </authorList>
    </citation>
    <scope>NUCLEOTIDE SEQUENCE</scope>
    <source>
        <strain evidence="4">CCC 1102</strain>
        <strain evidence="3 5">LM583</strain>
    </source>
</reference>
<gene>
    <name evidence="4" type="ORF">E4U56_001040</name>
    <name evidence="3" type="ORF">E4U57_004221</name>
</gene>
<proteinExistence type="predicted"/>
<feature type="region of interest" description="Disordered" evidence="1">
    <location>
        <begin position="1"/>
        <end position="31"/>
    </location>
</feature>
<feature type="region of interest" description="Disordered" evidence="1">
    <location>
        <begin position="210"/>
        <end position="409"/>
    </location>
</feature>
<feature type="compositionally biased region" description="Polar residues" evidence="1">
    <location>
        <begin position="7"/>
        <end position="22"/>
    </location>
</feature>
<feature type="transmembrane region" description="Helical" evidence="2">
    <location>
        <begin position="162"/>
        <end position="182"/>
    </location>
</feature>
<name>A0A9P7MS01_9HYPO</name>
<feature type="compositionally biased region" description="Low complexity" evidence="1">
    <location>
        <begin position="307"/>
        <end position="320"/>
    </location>
</feature>
<dbReference type="EMBL" id="SRPR01000314">
    <property type="protein sequence ID" value="KAG5954672.1"/>
    <property type="molecule type" value="Genomic_DNA"/>
</dbReference>
<feature type="compositionally biased region" description="Polar residues" evidence="1">
    <location>
        <begin position="363"/>
        <end position="373"/>
    </location>
</feature>
<feature type="compositionally biased region" description="Basic and acidic residues" evidence="1">
    <location>
        <begin position="376"/>
        <end position="409"/>
    </location>
</feature>
<dbReference type="EMBL" id="SRPS01000128">
    <property type="protein sequence ID" value="KAG5966943.1"/>
    <property type="molecule type" value="Genomic_DNA"/>
</dbReference>
<sequence>MDKPNGTEATPQRKSGFTTSYVTGPGAEQRQHIPARRNYQHQLHEQIQRLYSSYDAPFYARLRGFTRMHTLDLAESGIRAVTNGATRALTDTETGALMEHFLVGVHASIGWKYIKTGIAGALAYRGRKIMRFPFMNIMIVGGRFDPTSGTPMRVMWHAARFAAYYGLTVFIGTPLFHVVNFVRQSNAITQDRRLRPLLDEVRVKAVGNTENRGFSDGQQHQQQIQQQQQIQRQKQQQKQQQREQEQQQEQQVYSSQSDDNYQSSSQTIRAQTQQAWSSPGRQPETSREPEEPVPAMGWDAASDIDDASPVAPSAQSQSGSTYGSAWERLRQQQYQSPPTQERAPDFDDGWATDDEASPRYRGNSRTSAFSTTTDSEEAKARSKAQREFDEMLESDRRGGDVEQRSWGRR</sequence>
<dbReference type="Proteomes" id="UP000784919">
    <property type="component" value="Unassembled WGS sequence"/>
</dbReference>
<organism evidence="4 6">
    <name type="scientific">Claviceps arundinis</name>
    <dbReference type="NCBI Taxonomy" id="1623583"/>
    <lineage>
        <taxon>Eukaryota</taxon>
        <taxon>Fungi</taxon>
        <taxon>Dikarya</taxon>
        <taxon>Ascomycota</taxon>
        <taxon>Pezizomycotina</taxon>
        <taxon>Sordariomycetes</taxon>
        <taxon>Hypocreomycetidae</taxon>
        <taxon>Hypocreales</taxon>
        <taxon>Clavicipitaceae</taxon>
        <taxon>Claviceps</taxon>
    </lineage>
</organism>
<accession>A0A9P7MS01</accession>
<dbReference type="AlphaFoldDB" id="A0A9P7MS01"/>
<keyword evidence="2" id="KW-1133">Transmembrane helix</keyword>
<evidence type="ECO:0000313" key="4">
    <source>
        <dbReference type="EMBL" id="KAG5966943.1"/>
    </source>
</evidence>
<keyword evidence="5" id="KW-1185">Reference proteome</keyword>
<evidence type="ECO:0000313" key="3">
    <source>
        <dbReference type="EMBL" id="KAG5954672.1"/>
    </source>
</evidence>
<keyword evidence="2" id="KW-0812">Transmembrane</keyword>
<feature type="compositionally biased region" description="Polar residues" evidence="1">
    <location>
        <begin position="267"/>
        <end position="280"/>
    </location>
</feature>
<protein>
    <submittedName>
        <fullName evidence="4">Uncharacterized protein</fullName>
    </submittedName>
</protein>
<evidence type="ECO:0000256" key="2">
    <source>
        <dbReference type="SAM" id="Phobius"/>
    </source>
</evidence>
<evidence type="ECO:0000256" key="1">
    <source>
        <dbReference type="SAM" id="MobiDB-lite"/>
    </source>
</evidence>
<dbReference type="Proteomes" id="UP000742024">
    <property type="component" value="Unassembled WGS sequence"/>
</dbReference>
<feature type="compositionally biased region" description="Acidic residues" evidence="1">
    <location>
        <begin position="346"/>
        <end position="355"/>
    </location>
</feature>
<feature type="compositionally biased region" description="Low complexity" evidence="1">
    <location>
        <begin position="247"/>
        <end position="266"/>
    </location>
</feature>
<keyword evidence="2" id="KW-0472">Membrane</keyword>
<evidence type="ECO:0000313" key="5">
    <source>
        <dbReference type="Proteomes" id="UP000742024"/>
    </source>
</evidence>
<comment type="caution">
    <text evidence="4">The sequence shown here is derived from an EMBL/GenBank/DDBJ whole genome shotgun (WGS) entry which is preliminary data.</text>
</comment>
<evidence type="ECO:0000313" key="6">
    <source>
        <dbReference type="Proteomes" id="UP000784919"/>
    </source>
</evidence>